<dbReference type="InterPro" id="IPR010666">
    <property type="entry name" value="Znf_GRF"/>
</dbReference>
<dbReference type="Pfam" id="PF06839">
    <property type="entry name" value="Zn_ribbon_GRF"/>
    <property type="match status" value="1"/>
</dbReference>
<organism evidence="7 8">
    <name type="scientific">Vigna mungo</name>
    <name type="common">Black gram</name>
    <name type="synonym">Phaseolus mungo</name>
    <dbReference type="NCBI Taxonomy" id="3915"/>
    <lineage>
        <taxon>Eukaryota</taxon>
        <taxon>Viridiplantae</taxon>
        <taxon>Streptophyta</taxon>
        <taxon>Embryophyta</taxon>
        <taxon>Tracheophyta</taxon>
        <taxon>Spermatophyta</taxon>
        <taxon>Magnoliopsida</taxon>
        <taxon>eudicotyledons</taxon>
        <taxon>Gunneridae</taxon>
        <taxon>Pentapetalae</taxon>
        <taxon>rosids</taxon>
        <taxon>fabids</taxon>
        <taxon>Fabales</taxon>
        <taxon>Fabaceae</taxon>
        <taxon>Papilionoideae</taxon>
        <taxon>50 kb inversion clade</taxon>
        <taxon>NPAAA clade</taxon>
        <taxon>indigoferoid/millettioid clade</taxon>
        <taxon>Phaseoleae</taxon>
        <taxon>Vigna</taxon>
    </lineage>
</organism>
<dbReference type="EMBL" id="CP144696">
    <property type="protein sequence ID" value="WVZ12309.1"/>
    <property type="molecule type" value="Genomic_DNA"/>
</dbReference>
<dbReference type="Proteomes" id="UP001374535">
    <property type="component" value="Chromosome 5"/>
</dbReference>
<proteinExistence type="predicted"/>
<keyword evidence="3" id="KW-0862">Zinc</keyword>
<evidence type="ECO:0000256" key="5">
    <source>
        <dbReference type="SAM" id="Phobius"/>
    </source>
</evidence>
<reference evidence="7 8" key="1">
    <citation type="journal article" date="2023" name="Life. Sci Alliance">
        <title>Evolutionary insights into 3D genome organization and epigenetic landscape of Vigna mungo.</title>
        <authorList>
            <person name="Junaid A."/>
            <person name="Singh B."/>
            <person name="Bhatia S."/>
        </authorList>
    </citation>
    <scope>NUCLEOTIDE SEQUENCE [LARGE SCALE GENOMIC DNA]</scope>
    <source>
        <strain evidence="7">Urdbean</strain>
    </source>
</reference>
<evidence type="ECO:0000313" key="8">
    <source>
        <dbReference type="Proteomes" id="UP001374535"/>
    </source>
</evidence>
<feature type="transmembrane region" description="Helical" evidence="5">
    <location>
        <begin position="100"/>
        <end position="120"/>
    </location>
</feature>
<dbReference type="PANTHER" id="PTHR33248">
    <property type="entry name" value="ZINC ION-BINDING PROTEIN"/>
    <property type="match status" value="1"/>
</dbReference>
<keyword evidence="5" id="KW-1133">Transmembrane helix</keyword>
<keyword evidence="1" id="KW-0479">Metal-binding</keyword>
<dbReference type="GO" id="GO:0008270">
    <property type="term" value="F:zinc ion binding"/>
    <property type="evidence" value="ECO:0007669"/>
    <property type="project" value="UniProtKB-KW"/>
</dbReference>
<keyword evidence="2 4" id="KW-0863">Zinc-finger</keyword>
<feature type="non-terminal residue" evidence="7">
    <location>
        <position position="1"/>
    </location>
</feature>
<feature type="domain" description="GRF-type" evidence="6">
    <location>
        <begin position="9"/>
        <end position="54"/>
    </location>
</feature>
<gene>
    <name evidence="7" type="ORF">V8G54_016839</name>
</gene>
<name>A0AAQ3RY84_VIGMU</name>
<evidence type="ECO:0000256" key="1">
    <source>
        <dbReference type="ARBA" id="ARBA00022723"/>
    </source>
</evidence>
<dbReference type="AlphaFoldDB" id="A0AAQ3RY84"/>
<evidence type="ECO:0000256" key="2">
    <source>
        <dbReference type="ARBA" id="ARBA00022771"/>
    </source>
</evidence>
<sequence length="123" mass="13928">NRKEASLICYCGDKFVLRTAKTTKNIGKQFWSCPRYKGGGENGGCNYFRWLSDLGTEESASCEILETNDVRLVKHVENERDNKIVVVQKAVMSVEKWMKILVGVVCIVFVMNMITVVMLMGRA</sequence>
<protein>
    <recommendedName>
        <fullName evidence="6">GRF-type domain-containing protein</fullName>
    </recommendedName>
</protein>
<evidence type="ECO:0000259" key="6">
    <source>
        <dbReference type="PROSITE" id="PS51999"/>
    </source>
</evidence>
<evidence type="ECO:0000256" key="4">
    <source>
        <dbReference type="PROSITE-ProRule" id="PRU01343"/>
    </source>
</evidence>
<evidence type="ECO:0000256" key="3">
    <source>
        <dbReference type="ARBA" id="ARBA00022833"/>
    </source>
</evidence>
<accession>A0AAQ3RY84</accession>
<dbReference type="PROSITE" id="PS51999">
    <property type="entry name" value="ZF_GRF"/>
    <property type="match status" value="1"/>
</dbReference>
<keyword evidence="5" id="KW-0472">Membrane</keyword>
<evidence type="ECO:0000313" key="7">
    <source>
        <dbReference type="EMBL" id="WVZ12309.1"/>
    </source>
</evidence>
<keyword evidence="8" id="KW-1185">Reference proteome</keyword>
<keyword evidence="5" id="KW-0812">Transmembrane</keyword>